<reference evidence="2 3" key="1">
    <citation type="submission" date="2019-04" db="EMBL/GenBank/DDBJ databases">
        <title>Geobacter ruber sp. nov., ferric-reducing bacteria isolated from paddy soil.</title>
        <authorList>
            <person name="Xu Z."/>
            <person name="Masuda Y."/>
            <person name="Itoh H."/>
            <person name="Senoo K."/>
        </authorList>
    </citation>
    <scope>NUCLEOTIDE SEQUENCE [LARGE SCALE GENOMIC DNA]</scope>
    <source>
        <strain evidence="2 3">Red88</strain>
    </source>
</reference>
<dbReference type="InterPro" id="IPR018550">
    <property type="entry name" value="Lipid-A_deacylase-rel"/>
</dbReference>
<accession>A0A5A9XPP3</accession>
<dbReference type="Proteomes" id="UP000324298">
    <property type="component" value="Unassembled WGS sequence"/>
</dbReference>
<evidence type="ECO:0000313" key="2">
    <source>
        <dbReference type="EMBL" id="KAA0895056.1"/>
    </source>
</evidence>
<dbReference type="Pfam" id="PF09411">
    <property type="entry name" value="PagL"/>
    <property type="match status" value="1"/>
</dbReference>
<keyword evidence="3" id="KW-1185">Reference proteome</keyword>
<feature type="signal peptide" evidence="1">
    <location>
        <begin position="1"/>
        <end position="23"/>
    </location>
</feature>
<dbReference type="AlphaFoldDB" id="A0A5A9XPP3"/>
<dbReference type="GO" id="GO:0016787">
    <property type="term" value="F:hydrolase activity"/>
    <property type="evidence" value="ECO:0007669"/>
    <property type="project" value="UniProtKB-KW"/>
</dbReference>
<dbReference type="EMBL" id="SRSD01000001">
    <property type="protein sequence ID" value="KAA0895056.1"/>
    <property type="molecule type" value="Genomic_DNA"/>
</dbReference>
<comment type="caution">
    <text evidence="2">The sequence shown here is derived from an EMBL/GenBank/DDBJ whole genome shotgun (WGS) entry which is preliminary data.</text>
</comment>
<dbReference type="SUPFAM" id="SSF56925">
    <property type="entry name" value="OMPA-like"/>
    <property type="match status" value="1"/>
</dbReference>
<dbReference type="InterPro" id="IPR011250">
    <property type="entry name" value="OMP/PagP_B-barrel"/>
</dbReference>
<dbReference type="OrthoDB" id="9810217at2"/>
<protein>
    <submittedName>
        <fullName evidence="2">Acyloxyacyl hydrolase</fullName>
    </submittedName>
</protein>
<feature type="chain" id="PRO_5022721348" evidence="1">
    <location>
        <begin position="24"/>
        <end position="195"/>
    </location>
</feature>
<proteinExistence type="predicted"/>
<name>A0A5A9XPP3_9BACT</name>
<dbReference type="Gene3D" id="2.40.160.20">
    <property type="match status" value="1"/>
</dbReference>
<gene>
    <name evidence="2" type="ORF">ET418_00620</name>
</gene>
<dbReference type="RefSeq" id="WP_149305640.1">
    <property type="nucleotide sequence ID" value="NZ_SRSD01000001.1"/>
</dbReference>
<sequence length="195" mass="21449">MTKNTILIPLALIAFLAPLPVRAETAVTTAQSECALLTGYGITHRYFGATRTQVQTWDAIARYGRFLSQEVGRGSWYQGRHELLVEVPYHMAVDHDARSMVGGYLLGSWKFTGLDGISPYVFAGGGILYVDLGLPTMGTKLDFSYQGGTGVQYFVRKDTALMAEYRYHHISNAGTAAPNEPLNSSKFLVGISFFH</sequence>
<organism evidence="2 3">
    <name type="scientific">Oryzomonas rubra</name>
    <dbReference type="NCBI Taxonomy" id="2509454"/>
    <lineage>
        <taxon>Bacteria</taxon>
        <taxon>Pseudomonadati</taxon>
        <taxon>Thermodesulfobacteriota</taxon>
        <taxon>Desulfuromonadia</taxon>
        <taxon>Geobacterales</taxon>
        <taxon>Geobacteraceae</taxon>
        <taxon>Oryzomonas</taxon>
    </lineage>
</organism>
<keyword evidence="1" id="KW-0732">Signal</keyword>
<evidence type="ECO:0000256" key="1">
    <source>
        <dbReference type="SAM" id="SignalP"/>
    </source>
</evidence>
<evidence type="ECO:0000313" key="3">
    <source>
        <dbReference type="Proteomes" id="UP000324298"/>
    </source>
</evidence>
<keyword evidence="2" id="KW-0378">Hydrolase</keyword>